<dbReference type="EMBL" id="JAPMOS010000027">
    <property type="protein sequence ID" value="KAJ4458652.1"/>
    <property type="molecule type" value="Genomic_DNA"/>
</dbReference>
<comment type="caution">
    <text evidence="2">The sequence shown here is derived from an EMBL/GenBank/DDBJ whole genome shotgun (WGS) entry which is preliminary data.</text>
</comment>
<evidence type="ECO:0000313" key="3">
    <source>
        <dbReference type="Proteomes" id="UP001141327"/>
    </source>
</evidence>
<dbReference type="SUPFAM" id="SSF52949">
    <property type="entry name" value="Macro domain-like"/>
    <property type="match status" value="1"/>
</dbReference>
<protein>
    <submittedName>
        <fullName evidence="2">Appr-1-p processing protein</fullName>
    </submittedName>
</protein>
<accession>A0ABQ8UHE7</accession>
<keyword evidence="3" id="KW-1185">Reference proteome</keyword>
<proteinExistence type="predicted"/>
<feature type="region of interest" description="Disordered" evidence="1">
    <location>
        <begin position="241"/>
        <end position="276"/>
    </location>
</feature>
<feature type="compositionally biased region" description="Low complexity" evidence="1">
    <location>
        <begin position="329"/>
        <end position="351"/>
    </location>
</feature>
<name>A0ABQ8UHE7_9EUKA</name>
<evidence type="ECO:0000313" key="2">
    <source>
        <dbReference type="EMBL" id="KAJ4458652.1"/>
    </source>
</evidence>
<dbReference type="InterPro" id="IPR043472">
    <property type="entry name" value="Macro_dom-like"/>
</dbReference>
<organism evidence="2 3">
    <name type="scientific">Paratrimastix pyriformis</name>
    <dbReference type="NCBI Taxonomy" id="342808"/>
    <lineage>
        <taxon>Eukaryota</taxon>
        <taxon>Metamonada</taxon>
        <taxon>Preaxostyla</taxon>
        <taxon>Paratrimastigidae</taxon>
        <taxon>Paratrimastix</taxon>
    </lineage>
</organism>
<dbReference type="Gene3D" id="3.40.220.10">
    <property type="entry name" value="Leucine Aminopeptidase, subunit E, domain 1"/>
    <property type="match status" value="1"/>
</dbReference>
<feature type="compositionally biased region" description="Basic and acidic residues" evidence="1">
    <location>
        <begin position="364"/>
        <end position="382"/>
    </location>
</feature>
<sequence length="409" mass="44467">MSLCDLRIHLRDNNHQMTVAWHDFFDGIANVQISEGDIFGAGCAADAILSPANSFGFMDGGIDMAYSRHFGWQLQHRLQRQIRAEPHFGELHVGQALIIPAYPQGVEDMAYLQTQTPPWPLPEAPHDESIRWLVSAPTMRIPERIPKTCNAYVAFRAALVAIRLHNQRALAGGRPQDVIRSLITCGLGTAVGQMPFRLASYQMRKAYDSVVLNEGVACFPGHLGDAIVEHTVMLGETVQRYQPDGTSEPFSALGDEDSGIPLEKSPPPPDDPQYQHFLEPIRPMVSVPPAGDFEARRPDVQAEYAGARSTPAVGMSELHVPTAHPPSASPNHHHQSASQHHQSAPPSQRHQPASHRHQSAPPRSKQDDKPKGGREGRSEEGRSTGPEPAEGGEPLRTAGPEAAPGGGGE</sequence>
<gene>
    <name evidence="2" type="ORF">PAPYR_5626</name>
</gene>
<feature type="region of interest" description="Disordered" evidence="1">
    <location>
        <begin position="317"/>
        <end position="409"/>
    </location>
</feature>
<reference evidence="2" key="1">
    <citation type="journal article" date="2022" name="bioRxiv">
        <title>Genomics of Preaxostyla Flagellates Illuminates Evolutionary Transitions and the Path Towards Mitochondrial Loss.</title>
        <authorList>
            <person name="Novak L.V.F."/>
            <person name="Treitli S.C."/>
            <person name="Pyrih J."/>
            <person name="Halakuc P."/>
            <person name="Pipaliya S.V."/>
            <person name="Vacek V."/>
            <person name="Brzon O."/>
            <person name="Soukal P."/>
            <person name="Eme L."/>
            <person name="Dacks J.B."/>
            <person name="Karnkowska A."/>
            <person name="Elias M."/>
            <person name="Hampl V."/>
        </authorList>
    </citation>
    <scope>NUCLEOTIDE SEQUENCE</scope>
    <source>
        <strain evidence="2">RCP-MX</strain>
    </source>
</reference>
<dbReference type="Proteomes" id="UP001141327">
    <property type="component" value="Unassembled WGS sequence"/>
</dbReference>
<evidence type="ECO:0000256" key="1">
    <source>
        <dbReference type="SAM" id="MobiDB-lite"/>
    </source>
</evidence>